<evidence type="ECO:0000313" key="2">
    <source>
        <dbReference type="Proteomes" id="UP001296104"/>
    </source>
</evidence>
<proteinExistence type="predicted"/>
<dbReference type="EMBL" id="CAVMBE010000113">
    <property type="protein sequence ID" value="CAK4034354.1"/>
    <property type="molecule type" value="Genomic_DNA"/>
</dbReference>
<accession>A0AAI8Z8E4</accession>
<sequence length="160" mass="17845">MDRVSLVTAIAGAPTLKVLISWALGLARLCHSTAQSSSADTTGAMWSDHYYRELCDASTGAMDALDEPWGFGVWRFDIYQKGFKPLVAFASSPSSLASRRKRKLWLLPIGHESSWAWVWRATEMMLESYLSSPRSIIWIGIIRTHIAFLTLILQSHANAS</sequence>
<comment type="caution">
    <text evidence="1">The sequence shown here is derived from an EMBL/GenBank/DDBJ whole genome shotgun (WGS) entry which is preliminary data.</text>
</comment>
<gene>
    <name evidence="1" type="ORF">LECACI_7A009512</name>
</gene>
<keyword evidence="2" id="KW-1185">Reference proteome</keyword>
<name>A0AAI8Z8E4_9PEZI</name>
<dbReference type="AlphaFoldDB" id="A0AAI8Z8E4"/>
<dbReference type="Proteomes" id="UP001296104">
    <property type="component" value="Unassembled WGS sequence"/>
</dbReference>
<evidence type="ECO:0000313" key="1">
    <source>
        <dbReference type="EMBL" id="CAK4034354.1"/>
    </source>
</evidence>
<protein>
    <submittedName>
        <fullName evidence="1">Uncharacterized protein</fullName>
    </submittedName>
</protein>
<organism evidence="1 2">
    <name type="scientific">Lecanosticta acicola</name>
    <dbReference type="NCBI Taxonomy" id="111012"/>
    <lineage>
        <taxon>Eukaryota</taxon>
        <taxon>Fungi</taxon>
        <taxon>Dikarya</taxon>
        <taxon>Ascomycota</taxon>
        <taxon>Pezizomycotina</taxon>
        <taxon>Dothideomycetes</taxon>
        <taxon>Dothideomycetidae</taxon>
        <taxon>Mycosphaerellales</taxon>
        <taxon>Mycosphaerellaceae</taxon>
        <taxon>Lecanosticta</taxon>
    </lineage>
</organism>
<reference evidence="1" key="1">
    <citation type="submission" date="2023-11" db="EMBL/GenBank/DDBJ databases">
        <authorList>
            <person name="Alioto T."/>
            <person name="Alioto T."/>
            <person name="Gomez Garrido J."/>
        </authorList>
    </citation>
    <scope>NUCLEOTIDE SEQUENCE</scope>
</reference>